<keyword evidence="5 6" id="KW-0408">Iron</keyword>
<dbReference type="Pfam" id="PF13442">
    <property type="entry name" value="Cytochrome_CBB3"/>
    <property type="match status" value="1"/>
</dbReference>
<keyword evidence="1" id="KW-0813">Transport</keyword>
<keyword evidence="7" id="KW-0732">Signal</keyword>
<organism evidence="9 10">
    <name type="scientific">Roseovarius ramblicola</name>
    <dbReference type="NCBI Taxonomy" id="2022336"/>
    <lineage>
        <taxon>Bacteria</taxon>
        <taxon>Pseudomonadati</taxon>
        <taxon>Pseudomonadota</taxon>
        <taxon>Alphaproteobacteria</taxon>
        <taxon>Rhodobacterales</taxon>
        <taxon>Roseobacteraceae</taxon>
        <taxon>Roseovarius</taxon>
    </lineage>
</organism>
<dbReference type="PANTHER" id="PTHR33751:SF9">
    <property type="entry name" value="CYTOCHROME C4"/>
    <property type="match status" value="1"/>
</dbReference>
<evidence type="ECO:0000256" key="3">
    <source>
        <dbReference type="ARBA" id="ARBA00022723"/>
    </source>
</evidence>
<accession>A0ABV5HY45</accession>
<dbReference type="PANTHER" id="PTHR33751">
    <property type="entry name" value="CBB3-TYPE CYTOCHROME C OXIDASE SUBUNIT FIXP"/>
    <property type="match status" value="1"/>
</dbReference>
<comment type="caution">
    <text evidence="9">The sequence shown here is derived from an EMBL/GenBank/DDBJ whole genome shotgun (WGS) entry which is preliminary data.</text>
</comment>
<dbReference type="Proteomes" id="UP001589670">
    <property type="component" value="Unassembled WGS sequence"/>
</dbReference>
<feature type="signal peptide" evidence="7">
    <location>
        <begin position="1"/>
        <end position="31"/>
    </location>
</feature>
<feature type="domain" description="Cytochrome c" evidence="8">
    <location>
        <begin position="162"/>
        <end position="237"/>
    </location>
</feature>
<dbReference type="InterPro" id="IPR009056">
    <property type="entry name" value="Cyt_c-like_dom"/>
</dbReference>
<keyword evidence="10" id="KW-1185">Reference proteome</keyword>
<proteinExistence type="predicted"/>
<feature type="domain" description="Cytochrome c" evidence="8">
    <location>
        <begin position="35"/>
        <end position="148"/>
    </location>
</feature>
<dbReference type="Gene3D" id="1.10.760.10">
    <property type="entry name" value="Cytochrome c-like domain"/>
    <property type="match status" value="2"/>
</dbReference>
<feature type="chain" id="PRO_5046672498" evidence="7">
    <location>
        <begin position="32"/>
        <end position="240"/>
    </location>
</feature>
<evidence type="ECO:0000256" key="6">
    <source>
        <dbReference type="PROSITE-ProRule" id="PRU00433"/>
    </source>
</evidence>
<gene>
    <name evidence="9" type="ORF">ACFFU4_06140</name>
</gene>
<dbReference type="PROSITE" id="PS51007">
    <property type="entry name" value="CYTC"/>
    <property type="match status" value="2"/>
</dbReference>
<dbReference type="InterPro" id="IPR050597">
    <property type="entry name" value="Cytochrome_c_Oxidase_Subunit"/>
</dbReference>
<evidence type="ECO:0000256" key="7">
    <source>
        <dbReference type="SAM" id="SignalP"/>
    </source>
</evidence>
<keyword evidence="4" id="KW-0249">Electron transport</keyword>
<evidence type="ECO:0000313" key="9">
    <source>
        <dbReference type="EMBL" id="MFB9149331.1"/>
    </source>
</evidence>
<evidence type="ECO:0000256" key="4">
    <source>
        <dbReference type="ARBA" id="ARBA00022982"/>
    </source>
</evidence>
<keyword evidence="3 6" id="KW-0479">Metal-binding</keyword>
<dbReference type="InterPro" id="IPR036909">
    <property type="entry name" value="Cyt_c-like_dom_sf"/>
</dbReference>
<sequence length="240" mass="25579">MTMGPVSNKGFARLAALATGVGMVAATASLAADEGSIARGGKLYDKWYKVTKQEAPAESHKLYPADAKYAEKAKSNWRCKECHGWDGMGADGAYSSGKHYTGIKGINGMKGGDPAAVVALLAAPEHGFGEYLYDEDLTDLANFVVHGQSDYANYITDGKIVGDVENGRQIYNTVCANCHGVDGKEPKEMPMLGSLTGNPWELMHKVLNGQPGEAMPALRALDHQIAADVIAYIDAELPDQ</sequence>
<dbReference type="SUPFAM" id="SSF46626">
    <property type="entry name" value="Cytochrome c"/>
    <property type="match status" value="2"/>
</dbReference>
<reference evidence="9 10" key="1">
    <citation type="submission" date="2024-09" db="EMBL/GenBank/DDBJ databases">
        <authorList>
            <person name="Sun Q."/>
            <person name="Mori K."/>
        </authorList>
    </citation>
    <scope>NUCLEOTIDE SEQUENCE [LARGE SCALE GENOMIC DNA]</scope>
    <source>
        <strain evidence="9 10">CECT 9424</strain>
    </source>
</reference>
<dbReference type="EMBL" id="JBHMEC010000009">
    <property type="protein sequence ID" value="MFB9149331.1"/>
    <property type="molecule type" value="Genomic_DNA"/>
</dbReference>
<protein>
    <submittedName>
        <fullName evidence="9">C-type cytochrome</fullName>
    </submittedName>
</protein>
<evidence type="ECO:0000256" key="5">
    <source>
        <dbReference type="ARBA" id="ARBA00023004"/>
    </source>
</evidence>
<name>A0ABV5HY45_9RHOB</name>
<evidence type="ECO:0000259" key="8">
    <source>
        <dbReference type="PROSITE" id="PS51007"/>
    </source>
</evidence>
<evidence type="ECO:0000256" key="1">
    <source>
        <dbReference type="ARBA" id="ARBA00022448"/>
    </source>
</evidence>
<keyword evidence="2 6" id="KW-0349">Heme</keyword>
<dbReference type="RefSeq" id="WP_377068133.1">
    <property type="nucleotide sequence ID" value="NZ_JBHMEC010000009.1"/>
</dbReference>
<evidence type="ECO:0000313" key="10">
    <source>
        <dbReference type="Proteomes" id="UP001589670"/>
    </source>
</evidence>
<evidence type="ECO:0000256" key="2">
    <source>
        <dbReference type="ARBA" id="ARBA00022617"/>
    </source>
</evidence>